<reference evidence="1" key="2">
    <citation type="submission" date="2022-06" db="UniProtKB">
        <authorList>
            <consortium name="EnsemblMetazoa"/>
        </authorList>
    </citation>
    <scope>IDENTIFICATION</scope>
</reference>
<proteinExistence type="predicted"/>
<dbReference type="EnsemblMetazoa" id="OVOC5262.1">
    <property type="protein sequence ID" value="OVOC5262.1"/>
    <property type="gene ID" value="WBGene00242071"/>
</dbReference>
<dbReference type="EMBL" id="CMVM020000152">
    <property type="status" value="NOT_ANNOTATED_CDS"/>
    <property type="molecule type" value="Genomic_DNA"/>
</dbReference>
<evidence type="ECO:0000313" key="2">
    <source>
        <dbReference type="Proteomes" id="UP000024404"/>
    </source>
</evidence>
<keyword evidence="2" id="KW-1185">Reference proteome</keyword>
<protein>
    <submittedName>
        <fullName evidence="1">Uncharacterized protein</fullName>
    </submittedName>
</protein>
<reference evidence="2" key="1">
    <citation type="submission" date="2013-10" db="EMBL/GenBank/DDBJ databases">
        <title>Genome sequencing of Onchocerca volvulus.</title>
        <authorList>
            <person name="Cotton J."/>
            <person name="Tsai J."/>
            <person name="Stanley E."/>
            <person name="Tracey A."/>
            <person name="Holroyd N."/>
            <person name="Lustigman S."/>
            <person name="Berriman M."/>
        </authorList>
    </citation>
    <scope>NUCLEOTIDE SEQUENCE</scope>
</reference>
<accession>A0A8R1XWQ3</accession>
<dbReference type="AlphaFoldDB" id="A0A8R1XWQ3"/>
<sequence>MGAVYFIVFEERTTILMLYFQLISISNIHELVFCTNCKEWKWPDSTKLRHQLWGEHELNTMY</sequence>
<name>A0A8R1XWQ3_ONCVO</name>
<organism evidence="1 2">
    <name type="scientific">Onchocerca volvulus</name>
    <dbReference type="NCBI Taxonomy" id="6282"/>
    <lineage>
        <taxon>Eukaryota</taxon>
        <taxon>Metazoa</taxon>
        <taxon>Ecdysozoa</taxon>
        <taxon>Nematoda</taxon>
        <taxon>Chromadorea</taxon>
        <taxon>Rhabditida</taxon>
        <taxon>Spirurina</taxon>
        <taxon>Spiruromorpha</taxon>
        <taxon>Filarioidea</taxon>
        <taxon>Onchocercidae</taxon>
        <taxon>Onchocerca</taxon>
    </lineage>
</organism>
<dbReference type="Proteomes" id="UP000024404">
    <property type="component" value="Unassembled WGS sequence"/>
</dbReference>
<evidence type="ECO:0000313" key="1">
    <source>
        <dbReference type="EnsemblMetazoa" id="OVOC5262.1"/>
    </source>
</evidence>